<keyword evidence="14" id="KW-1185">Reference proteome</keyword>
<proteinExistence type="inferred from homology"/>
<keyword evidence="5 11" id="KW-0547">Nucleotide-binding</keyword>
<dbReference type="InterPro" id="IPR004413">
    <property type="entry name" value="GatB"/>
</dbReference>
<comment type="function">
    <text evidence="8 11">Allows the formation of correctly charged Asn-tRNA(Asn) or Gln-tRNA(Gln) through the transamidation of misacylated Asp-tRNA(Asn) or Glu-tRNA(Gln) in organisms which lack either or both of asparaginyl-tRNA or glutaminyl-tRNA synthetases. The reaction takes place in the presence of glutamine and ATP through an activated phospho-Asp-tRNA(Asn) or phospho-Glu-tRNA(Gln).</text>
</comment>
<dbReference type="InterPro" id="IPR017959">
    <property type="entry name" value="Asn/Gln-tRNA_amidoTrfase_suB/E"/>
</dbReference>
<dbReference type="AlphaFoldDB" id="A0AAW9SFT3"/>
<dbReference type="NCBIfam" id="NF004012">
    <property type="entry name" value="PRK05477.1-2"/>
    <property type="match status" value="1"/>
</dbReference>
<dbReference type="GO" id="GO:0005524">
    <property type="term" value="F:ATP binding"/>
    <property type="evidence" value="ECO:0007669"/>
    <property type="project" value="UniProtKB-KW"/>
</dbReference>
<dbReference type="NCBIfam" id="NF004014">
    <property type="entry name" value="PRK05477.1-4"/>
    <property type="match status" value="1"/>
</dbReference>
<comment type="catalytic activity">
    <reaction evidence="10 11">
        <text>L-glutamyl-tRNA(Gln) + L-glutamine + ATP + H2O = L-glutaminyl-tRNA(Gln) + L-glutamate + ADP + phosphate + H(+)</text>
        <dbReference type="Rhea" id="RHEA:17521"/>
        <dbReference type="Rhea" id="RHEA-COMP:9681"/>
        <dbReference type="Rhea" id="RHEA-COMP:9684"/>
        <dbReference type="ChEBI" id="CHEBI:15377"/>
        <dbReference type="ChEBI" id="CHEBI:15378"/>
        <dbReference type="ChEBI" id="CHEBI:29985"/>
        <dbReference type="ChEBI" id="CHEBI:30616"/>
        <dbReference type="ChEBI" id="CHEBI:43474"/>
        <dbReference type="ChEBI" id="CHEBI:58359"/>
        <dbReference type="ChEBI" id="CHEBI:78520"/>
        <dbReference type="ChEBI" id="CHEBI:78521"/>
        <dbReference type="ChEBI" id="CHEBI:456216"/>
    </reaction>
</comment>
<dbReference type="Proteomes" id="UP001403385">
    <property type="component" value="Unassembled WGS sequence"/>
</dbReference>
<dbReference type="InterPro" id="IPR017958">
    <property type="entry name" value="Gln-tRNA_amidoTrfase_suB_CS"/>
</dbReference>
<dbReference type="Pfam" id="PF02934">
    <property type="entry name" value="GatB_N"/>
    <property type="match status" value="1"/>
</dbReference>
<dbReference type="InterPro" id="IPR018027">
    <property type="entry name" value="Asn/Gln_amidotransferase"/>
</dbReference>
<keyword evidence="6 11" id="KW-0067">ATP-binding</keyword>
<sequence>MPQSFSDKYEVVVGLEVHAQLLTQSKIFTSDATAFGQSPNTHISVITLGHPGTLPKINKKVAELAIRMGLACRCEISRYNVFDRKNYFYPDLPKGFQITQDKTPICLGGEVPVKLSSGETRTLRLHHIHLEEDAGKSLHLEGESETFVDLNRAGMPLIEIVTEPDIRSAEEAGLLLTELRKLVRYLDICDGNMEEGSMRCDANISVRLKGDTKLGEKVEVKNMNSIRNVQRAIEHEFERQVKLVEEGVEIISETRTFDANTGTTAGMRTKETLNDYRYFPEPDLPPLIITEEMLAQIKADMPALPQELFDKFTQEYQLPEYDASVLTDTKEMALYFEGVCQYSRNYKAIANWLMGSVKKVLNEQNSSLDALMLPAQRIAEIIQLVDDGKISASKASQNLFPKVLENPRMEVVKVAEQFDLIHEDKEDFIQPIIQEVLAKYPDKVKAYKNGKKNLVGMFMGEVMKLSKGKVDPKKANQLIREALESA</sequence>
<evidence type="ECO:0000256" key="8">
    <source>
        <dbReference type="ARBA" id="ARBA00024799"/>
    </source>
</evidence>
<dbReference type="InterPro" id="IPR006075">
    <property type="entry name" value="Asn/Gln-tRNA_Trfase_suB/E_cat"/>
</dbReference>
<comment type="catalytic activity">
    <reaction evidence="9 11">
        <text>L-aspartyl-tRNA(Asn) + L-glutamine + ATP + H2O = L-asparaginyl-tRNA(Asn) + L-glutamate + ADP + phosphate + 2 H(+)</text>
        <dbReference type="Rhea" id="RHEA:14513"/>
        <dbReference type="Rhea" id="RHEA-COMP:9674"/>
        <dbReference type="Rhea" id="RHEA-COMP:9677"/>
        <dbReference type="ChEBI" id="CHEBI:15377"/>
        <dbReference type="ChEBI" id="CHEBI:15378"/>
        <dbReference type="ChEBI" id="CHEBI:29985"/>
        <dbReference type="ChEBI" id="CHEBI:30616"/>
        <dbReference type="ChEBI" id="CHEBI:43474"/>
        <dbReference type="ChEBI" id="CHEBI:58359"/>
        <dbReference type="ChEBI" id="CHEBI:78515"/>
        <dbReference type="ChEBI" id="CHEBI:78516"/>
        <dbReference type="ChEBI" id="CHEBI:456216"/>
    </reaction>
</comment>
<dbReference type="InterPro" id="IPR042114">
    <property type="entry name" value="GatB_C_1"/>
</dbReference>
<organism evidence="13 14">
    <name type="scientific">Rapidithrix thailandica</name>
    <dbReference type="NCBI Taxonomy" id="413964"/>
    <lineage>
        <taxon>Bacteria</taxon>
        <taxon>Pseudomonadati</taxon>
        <taxon>Bacteroidota</taxon>
        <taxon>Cytophagia</taxon>
        <taxon>Cytophagales</taxon>
        <taxon>Flammeovirgaceae</taxon>
        <taxon>Rapidithrix</taxon>
    </lineage>
</organism>
<dbReference type="PANTHER" id="PTHR11659:SF0">
    <property type="entry name" value="GLUTAMYL-TRNA(GLN) AMIDOTRANSFERASE SUBUNIT B, MITOCHONDRIAL"/>
    <property type="match status" value="1"/>
</dbReference>
<keyword evidence="4 11" id="KW-0436">Ligase</keyword>
<dbReference type="SMART" id="SM00845">
    <property type="entry name" value="GatB_Yqey"/>
    <property type="match status" value="1"/>
</dbReference>
<dbReference type="Gene3D" id="1.10.10.410">
    <property type="match status" value="1"/>
</dbReference>
<dbReference type="EC" id="6.3.5.-" evidence="11"/>
<evidence type="ECO:0000313" key="13">
    <source>
        <dbReference type="EMBL" id="MEN7550128.1"/>
    </source>
</evidence>
<evidence type="ECO:0000256" key="2">
    <source>
        <dbReference type="ARBA" id="ARBA00011123"/>
    </source>
</evidence>
<evidence type="ECO:0000256" key="10">
    <source>
        <dbReference type="ARBA" id="ARBA00047913"/>
    </source>
</evidence>
<evidence type="ECO:0000256" key="5">
    <source>
        <dbReference type="ARBA" id="ARBA00022741"/>
    </source>
</evidence>
<feature type="domain" description="Asn/Gln amidotransferase" evidence="12">
    <location>
        <begin position="334"/>
        <end position="483"/>
    </location>
</feature>
<comment type="caution">
    <text evidence="13">The sequence shown here is derived from an EMBL/GenBank/DDBJ whole genome shotgun (WGS) entry which is preliminary data.</text>
</comment>
<name>A0AAW9SFT3_9BACT</name>
<evidence type="ECO:0000259" key="12">
    <source>
        <dbReference type="SMART" id="SM00845"/>
    </source>
</evidence>
<evidence type="ECO:0000256" key="4">
    <source>
        <dbReference type="ARBA" id="ARBA00022598"/>
    </source>
</evidence>
<dbReference type="GO" id="GO:0070681">
    <property type="term" value="P:glutaminyl-tRNAGln biosynthesis via transamidation"/>
    <property type="evidence" value="ECO:0007669"/>
    <property type="project" value="TreeGrafter"/>
</dbReference>
<dbReference type="InterPro" id="IPR014746">
    <property type="entry name" value="Gln_synth/guanido_kin_cat_dom"/>
</dbReference>
<evidence type="ECO:0000256" key="6">
    <source>
        <dbReference type="ARBA" id="ARBA00022840"/>
    </source>
</evidence>
<dbReference type="FunFam" id="1.10.10.410:FF:000001">
    <property type="entry name" value="Aspartyl/glutamyl-tRNA(Asn/Gln) amidotransferase subunit B"/>
    <property type="match status" value="1"/>
</dbReference>
<evidence type="ECO:0000256" key="11">
    <source>
        <dbReference type="HAMAP-Rule" id="MF_00121"/>
    </source>
</evidence>
<comment type="subunit">
    <text evidence="2 11">Heterotrimer of A, B and C subunits.</text>
</comment>
<dbReference type="GO" id="GO:0050567">
    <property type="term" value="F:glutaminyl-tRNA synthase (glutamine-hydrolyzing) activity"/>
    <property type="evidence" value="ECO:0007669"/>
    <property type="project" value="UniProtKB-UniRule"/>
</dbReference>
<evidence type="ECO:0000313" key="14">
    <source>
        <dbReference type="Proteomes" id="UP001403385"/>
    </source>
</evidence>
<protein>
    <recommendedName>
        <fullName evidence="3 11">Aspartyl/glutamyl-tRNA(Asn/Gln) amidotransferase subunit B</fullName>
        <shortName evidence="11">Asp/Glu-ADT subunit B</shortName>
        <ecNumber evidence="11">6.3.5.-</ecNumber>
    </recommendedName>
</protein>
<evidence type="ECO:0000256" key="9">
    <source>
        <dbReference type="ARBA" id="ARBA00047380"/>
    </source>
</evidence>
<dbReference type="Gene3D" id="1.10.150.380">
    <property type="entry name" value="GatB domain, N-terminal subdomain"/>
    <property type="match status" value="1"/>
</dbReference>
<dbReference type="PANTHER" id="PTHR11659">
    <property type="entry name" value="GLUTAMYL-TRNA GLN AMIDOTRANSFERASE SUBUNIT B MITOCHONDRIAL AND PROKARYOTIC PET112-RELATED"/>
    <property type="match status" value="1"/>
</dbReference>
<evidence type="ECO:0000256" key="1">
    <source>
        <dbReference type="ARBA" id="ARBA00005306"/>
    </source>
</evidence>
<dbReference type="Pfam" id="PF02637">
    <property type="entry name" value="GatB_Yqey"/>
    <property type="match status" value="1"/>
</dbReference>
<dbReference type="PROSITE" id="PS01234">
    <property type="entry name" value="GATB"/>
    <property type="match status" value="1"/>
</dbReference>
<dbReference type="InterPro" id="IPR003789">
    <property type="entry name" value="Asn/Gln_tRNA_amidoTrase-B-like"/>
</dbReference>
<reference evidence="13 14" key="1">
    <citation type="submission" date="2024-04" db="EMBL/GenBank/DDBJ databases">
        <title>Novel genus in family Flammeovirgaceae.</title>
        <authorList>
            <person name="Nguyen T.H."/>
            <person name="Vuong T.Q."/>
            <person name="Le H."/>
            <person name="Kim S.-G."/>
        </authorList>
    </citation>
    <scope>NUCLEOTIDE SEQUENCE [LARGE SCALE GENOMIC DNA]</scope>
    <source>
        <strain evidence="13 14">JCM 23209</strain>
    </source>
</reference>
<dbReference type="HAMAP" id="MF_00121">
    <property type="entry name" value="GatB"/>
    <property type="match status" value="1"/>
</dbReference>
<dbReference type="EMBL" id="JBDKWZ010000012">
    <property type="protein sequence ID" value="MEN7550128.1"/>
    <property type="molecule type" value="Genomic_DNA"/>
</dbReference>
<gene>
    <name evidence="11 13" type="primary">gatB</name>
    <name evidence="13" type="ORF">AAG747_19570</name>
</gene>
<comment type="similarity">
    <text evidence="1 11">Belongs to the GatB/GatE family. GatB subfamily.</text>
</comment>
<evidence type="ECO:0000256" key="7">
    <source>
        <dbReference type="ARBA" id="ARBA00022917"/>
    </source>
</evidence>
<dbReference type="SUPFAM" id="SSF89095">
    <property type="entry name" value="GatB/YqeY motif"/>
    <property type="match status" value="1"/>
</dbReference>
<dbReference type="SUPFAM" id="SSF55931">
    <property type="entry name" value="Glutamine synthetase/guanido kinase"/>
    <property type="match status" value="1"/>
</dbReference>
<dbReference type="InterPro" id="IPR023168">
    <property type="entry name" value="GatB_Yqey_C_2"/>
</dbReference>
<evidence type="ECO:0000256" key="3">
    <source>
        <dbReference type="ARBA" id="ARBA00016923"/>
    </source>
</evidence>
<dbReference type="NCBIfam" id="TIGR00133">
    <property type="entry name" value="gatB"/>
    <property type="match status" value="1"/>
</dbReference>
<accession>A0AAW9SFT3</accession>
<dbReference type="GO" id="GO:0006412">
    <property type="term" value="P:translation"/>
    <property type="evidence" value="ECO:0007669"/>
    <property type="project" value="UniProtKB-UniRule"/>
</dbReference>
<dbReference type="RefSeq" id="WP_346822907.1">
    <property type="nucleotide sequence ID" value="NZ_JBDKWZ010000012.1"/>
</dbReference>
<keyword evidence="7 11" id="KW-0648">Protein biosynthesis</keyword>